<organism evidence="1 2">
    <name type="scientific">Cuneatibacter caecimuris</name>
    <dbReference type="NCBI Taxonomy" id="1796618"/>
    <lineage>
        <taxon>Bacteria</taxon>
        <taxon>Bacillati</taxon>
        <taxon>Bacillota</taxon>
        <taxon>Clostridia</taxon>
        <taxon>Lachnospirales</taxon>
        <taxon>Lachnospiraceae</taxon>
        <taxon>Cuneatibacter</taxon>
    </lineage>
</organism>
<comment type="caution">
    <text evidence="1">The sequence shown here is derived from an EMBL/GenBank/DDBJ whole genome shotgun (WGS) entry which is preliminary data.</text>
</comment>
<proteinExistence type="predicted"/>
<name>A0A4Q7PU23_9FIRM</name>
<protein>
    <submittedName>
        <fullName evidence="1">Uncharacterized protein</fullName>
    </submittedName>
</protein>
<reference evidence="1 2" key="1">
    <citation type="submission" date="2019-02" db="EMBL/GenBank/DDBJ databases">
        <title>Genomic Encyclopedia of Type Strains, Phase IV (KMG-IV): sequencing the most valuable type-strain genomes for metagenomic binning, comparative biology and taxonomic classification.</title>
        <authorList>
            <person name="Goeker M."/>
        </authorList>
    </citation>
    <scope>NUCLEOTIDE SEQUENCE [LARGE SCALE GENOMIC DNA]</scope>
    <source>
        <strain evidence="1 2">DSM 29486</strain>
    </source>
</reference>
<accession>A0A4Q7PU23</accession>
<sequence>MSVKKALASVNTRALEMHNASLDKSIVARRKGRYNQKFNTERGR</sequence>
<evidence type="ECO:0000313" key="1">
    <source>
        <dbReference type="EMBL" id="RZT02820.1"/>
    </source>
</evidence>
<evidence type="ECO:0000313" key="2">
    <source>
        <dbReference type="Proteomes" id="UP000292927"/>
    </source>
</evidence>
<dbReference type="AlphaFoldDB" id="A0A4Q7PU23"/>
<gene>
    <name evidence="1" type="ORF">EV209_0947</name>
</gene>
<dbReference type="EMBL" id="SGXF01000001">
    <property type="protein sequence ID" value="RZT02820.1"/>
    <property type="molecule type" value="Genomic_DNA"/>
</dbReference>
<keyword evidence="2" id="KW-1185">Reference proteome</keyword>
<dbReference type="Proteomes" id="UP000292927">
    <property type="component" value="Unassembled WGS sequence"/>
</dbReference>